<dbReference type="InterPro" id="IPR017853">
    <property type="entry name" value="GH"/>
</dbReference>
<comment type="caution">
    <text evidence="3">The sequence shown here is derived from an EMBL/GenBank/DDBJ whole genome shotgun (WGS) entry which is preliminary data.</text>
</comment>
<keyword evidence="4" id="KW-1185">Reference proteome</keyword>
<dbReference type="Pfam" id="PF12891">
    <property type="entry name" value="Glyco_hydro_44"/>
    <property type="match status" value="1"/>
</dbReference>
<feature type="domain" description="Glycoside hydrolase family 44 catalytic" evidence="2">
    <location>
        <begin position="165"/>
        <end position="307"/>
    </location>
</feature>
<evidence type="ECO:0000256" key="1">
    <source>
        <dbReference type="SAM" id="MobiDB-lite"/>
    </source>
</evidence>
<evidence type="ECO:0000313" key="3">
    <source>
        <dbReference type="EMBL" id="GCE28291.1"/>
    </source>
</evidence>
<dbReference type="Gene3D" id="3.20.20.80">
    <property type="entry name" value="Glycosidases"/>
    <property type="match status" value="1"/>
</dbReference>
<feature type="region of interest" description="Disordered" evidence="1">
    <location>
        <begin position="1"/>
        <end position="28"/>
    </location>
</feature>
<evidence type="ECO:0000313" key="4">
    <source>
        <dbReference type="Proteomes" id="UP000287171"/>
    </source>
</evidence>
<dbReference type="Proteomes" id="UP000287171">
    <property type="component" value="Unassembled WGS sequence"/>
</dbReference>
<evidence type="ECO:0000259" key="2">
    <source>
        <dbReference type="Pfam" id="PF12891"/>
    </source>
</evidence>
<gene>
    <name evidence="3" type="ORF">KDA_37750</name>
</gene>
<dbReference type="RefSeq" id="WP_161982224.1">
    <property type="nucleotide sequence ID" value="NZ_BIFT01000001.1"/>
</dbReference>
<organism evidence="3 4">
    <name type="scientific">Dictyobacter alpinus</name>
    <dbReference type="NCBI Taxonomy" id="2014873"/>
    <lineage>
        <taxon>Bacteria</taxon>
        <taxon>Bacillati</taxon>
        <taxon>Chloroflexota</taxon>
        <taxon>Ktedonobacteria</taxon>
        <taxon>Ktedonobacterales</taxon>
        <taxon>Dictyobacteraceae</taxon>
        <taxon>Dictyobacter</taxon>
    </lineage>
</organism>
<dbReference type="EMBL" id="BIFT01000001">
    <property type="protein sequence ID" value="GCE28291.1"/>
    <property type="molecule type" value="Genomic_DNA"/>
</dbReference>
<dbReference type="InterPro" id="IPR024745">
    <property type="entry name" value="GH44_cat"/>
</dbReference>
<proteinExistence type="predicted"/>
<sequence>MNAKPPMPQPGSWMNAQPKTAPGGQRQKTRKSRWQLVLLLLVIILIVVAVLAAADFKRGSTTLSMQVGGQPDVALDLGQSIAISPYLYGSNVFPQTGTTAQDQAGQGMMSYEQAVISGLRSANIKLLRFPGGNWGEQHTPSTEQLNDFSGLLNQVGAEGSMQVPLSDPDDLVPVQLETRASRAALLVDYMNNRQSIQRTDTRAPFHAIKYWSIGNQPDLLTDPDTQKTYTVAGYTQAFITYSLAMHQKDPTIKIFGPELSQYLGQAGPKDAAGQLWMEKFLTDISNYQHTHALPFHLLDGVSLHYYPFDHQKEEPDALLNSSAQLDRLLPPLRQFIRQKFGADLPLAITEINSNSTKNVSSPALAATWWADTVGKLMANQVEYVAFFSTEGVDAPYPLFTRTGLKETAMLRSMQLFTRLQQNLIPTQGNAGPVSMYATQNQAQTVVSVLLINKTNQDQQVKLHAATILPWSPWRAATLTLHAYGLLVVTLHQGGSDEAFSFSNTQDTQKAVPDVQHLVCQSTTDATLVC</sequence>
<reference evidence="4" key="1">
    <citation type="submission" date="2018-12" db="EMBL/GenBank/DDBJ databases">
        <title>Tengunoibacter tsumagoiensis gen. nov., sp. nov., Dictyobacter kobayashii sp. nov., D. alpinus sp. nov., and D. joshuensis sp. nov. and description of Dictyobacteraceae fam. nov. within the order Ktedonobacterales isolated from Tengu-no-mugimeshi.</title>
        <authorList>
            <person name="Wang C.M."/>
            <person name="Zheng Y."/>
            <person name="Sakai Y."/>
            <person name="Toyoda A."/>
            <person name="Minakuchi Y."/>
            <person name="Abe K."/>
            <person name="Yokota A."/>
            <person name="Yabe S."/>
        </authorList>
    </citation>
    <scope>NUCLEOTIDE SEQUENCE [LARGE SCALE GENOMIC DNA]</scope>
    <source>
        <strain evidence="4">Uno16</strain>
    </source>
</reference>
<dbReference type="SUPFAM" id="SSF51445">
    <property type="entry name" value="(Trans)glycosidases"/>
    <property type="match status" value="1"/>
</dbReference>
<protein>
    <recommendedName>
        <fullName evidence="2">Glycoside hydrolase family 44 catalytic domain-containing protein</fullName>
    </recommendedName>
</protein>
<dbReference type="AlphaFoldDB" id="A0A402BA79"/>
<accession>A0A402BA79</accession>
<name>A0A402BA79_9CHLR</name>